<protein>
    <submittedName>
        <fullName evidence="2">Uncharacterized protein</fullName>
    </submittedName>
</protein>
<gene>
    <name evidence="2" type="ORF">KIN20_037377</name>
</gene>
<sequence>MALLPTGSFMISFLATISTALGCGVMPAGQASTRNFNVTGFTLPVAMVYSTAADVQARVPGISTSVEGAKGFVERLVMQTIFDVLERQARSALLPDTVISTILGQLRVQISYEPMNCQTVVSPNLELMQEHVMKKHCIVASNTVTGICEAMQGAAGMMCMAGVRPVKIKNVPSSCLNNIRNSLDHQQYHGELDESDVAKCSEQSGSNVGVGSI</sequence>
<keyword evidence="3" id="KW-1185">Reference proteome</keyword>
<comment type="caution">
    <text evidence="2">The sequence shown here is derived from an EMBL/GenBank/DDBJ whole genome shotgun (WGS) entry which is preliminary data.</text>
</comment>
<reference evidence="2" key="1">
    <citation type="submission" date="2021-06" db="EMBL/GenBank/DDBJ databases">
        <title>Parelaphostrongylus tenuis whole genome reference sequence.</title>
        <authorList>
            <person name="Garwood T.J."/>
            <person name="Larsen P.A."/>
            <person name="Fountain-Jones N.M."/>
            <person name="Garbe J.R."/>
            <person name="Macchietto M.G."/>
            <person name="Kania S.A."/>
            <person name="Gerhold R.W."/>
            <person name="Richards J.E."/>
            <person name="Wolf T.M."/>
        </authorList>
    </citation>
    <scope>NUCLEOTIDE SEQUENCE</scope>
    <source>
        <strain evidence="2">MNPRO001-30</strain>
        <tissue evidence="2">Meninges</tissue>
    </source>
</reference>
<evidence type="ECO:0000313" key="3">
    <source>
        <dbReference type="Proteomes" id="UP001196413"/>
    </source>
</evidence>
<evidence type="ECO:0000313" key="2">
    <source>
        <dbReference type="EMBL" id="KAJ1374645.1"/>
    </source>
</evidence>
<proteinExistence type="predicted"/>
<dbReference type="Proteomes" id="UP001196413">
    <property type="component" value="Unassembled WGS sequence"/>
</dbReference>
<accession>A0AAD5WM21</accession>
<name>A0AAD5WM21_PARTN</name>
<evidence type="ECO:0000256" key="1">
    <source>
        <dbReference type="SAM" id="SignalP"/>
    </source>
</evidence>
<keyword evidence="1" id="KW-0732">Signal</keyword>
<feature type="signal peptide" evidence="1">
    <location>
        <begin position="1"/>
        <end position="22"/>
    </location>
</feature>
<dbReference type="AlphaFoldDB" id="A0AAD5WM21"/>
<feature type="chain" id="PRO_5042145993" evidence="1">
    <location>
        <begin position="23"/>
        <end position="213"/>
    </location>
</feature>
<organism evidence="2 3">
    <name type="scientific">Parelaphostrongylus tenuis</name>
    <name type="common">Meningeal worm</name>
    <dbReference type="NCBI Taxonomy" id="148309"/>
    <lineage>
        <taxon>Eukaryota</taxon>
        <taxon>Metazoa</taxon>
        <taxon>Ecdysozoa</taxon>
        <taxon>Nematoda</taxon>
        <taxon>Chromadorea</taxon>
        <taxon>Rhabditida</taxon>
        <taxon>Rhabditina</taxon>
        <taxon>Rhabditomorpha</taxon>
        <taxon>Strongyloidea</taxon>
        <taxon>Metastrongylidae</taxon>
        <taxon>Parelaphostrongylus</taxon>
    </lineage>
</organism>
<dbReference type="EMBL" id="JAHQIW010007476">
    <property type="protein sequence ID" value="KAJ1374645.1"/>
    <property type="molecule type" value="Genomic_DNA"/>
</dbReference>